<evidence type="ECO:0000313" key="2">
    <source>
        <dbReference type="EMBL" id="MCE3215103.1"/>
    </source>
</evidence>
<organism evidence="2 3">
    <name type="scientific">Datura stramonium</name>
    <name type="common">Jimsonweed</name>
    <name type="synonym">Common thornapple</name>
    <dbReference type="NCBI Taxonomy" id="4076"/>
    <lineage>
        <taxon>Eukaryota</taxon>
        <taxon>Viridiplantae</taxon>
        <taxon>Streptophyta</taxon>
        <taxon>Embryophyta</taxon>
        <taxon>Tracheophyta</taxon>
        <taxon>Spermatophyta</taxon>
        <taxon>Magnoliopsida</taxon>
        <taxon>eudicotyledons</taxon>
        <taxon>Gunneridae</taxon>
        <taxon>Pentapetalae</taxon>
        <taxon>asterids</taxon>
        <taxon>lamiids</taxon>
        <taxon>Solanales</taxon>
        <taxon>Solanaceae</taxon>
        <taxon>Solanoideae</taxon>
        <taxon>Datureae</taxon>
        <taxon>Datura</taxon>
    </lineage>
</organism>
<feature type="compositionally biased region" description="Polar residues" evidence="1">
    <location>
        <begin position="22"/>
        <end position="32"/>
    </location>
</feature>
<sequence>MNRIRLQVTRIMMIPKTRITRSESSNSSQFDDITSDFDDQESENDDMSCPTEQENNEEGKGGVKWWGILMGEDGEGNKAKRLEKYLKLLPVFWSLKKGTLLGMSKALSGAQ</sequence>
<keyword evidence="3" id="KW-1185">Reference proteome</keyword>
<dbReference type="EMBL" id="JACEIK010010293">
    <property type="protein sequence ID" value="MCE3215103.1"/>
    <property type="molecule type" value="Genomic_DNA"/>
</dbReference>
<evidence type="ECO:0000313" key="3">
    <source>
        <dbReference type="Proteomes" id="UP000823775"/>
    </source>
</evidence>
<comment type="caution">
    <text evidence="2">The sequence shown here is derived from an EMBL/GenBank/DDBJ whole genome shotgun (WGS) entry which is preliminary data.</text>
</comment>
<proteinExistence type="predicted"/>
<feature type="region of interest" description="Disordered" evidence="1">
    <location>
        <begin position="17"/>
        <end position="60"/>
    </location>
</feature>
<accession>A0ABS8WSS2</accession>
<feature type="compositionally biased region" description="Acidic residues" evidence="1">
    <location>
        <begin position="33"/>
        <end position="46"/>
    </location>
</feature>
<protein>
    <submittedName>
        <fullName evidence="2">Uncharacterized protein</fullName>
    </submittedName>
</protein>
<reference evidence="2 3" key="1">
    <citation type="journal article" date="2021" name="BMC Genomics">
        <title>Datura genome reveals duplications of psychoactive alkaloid biosynthetic genes and high mutation rate following tissue culture.</title>
        <authorList>
            <person name="Rajewski A."/>
            <person name="Carter-House D."/>
            <person name="Stajich J."/>
            <person name="Litt A."/>
        </authorList>
    </citation>
    <scope>NUCLEOTIDE SEQUENCE [LARGE SCALE GENOMIC DNA]</scope>
    <source>
        <strain evidence="2">AR-01</strain>
    </source>
</reference>
<evidence type="ECO:0000256" key="1">
    <source>
        <dbReference type="SAM" id="MobiDB-lite"/>
    </source>
</evidence>
<dbReference type="Proteomes" id="UP000823775">
    <property type="component" value="Unassembled WGS sequence"/>
</dbReference>
<name>A0ABS8WSS2_DATST</name>
<gene>
    <name evidence="2" type="ORF">HAX54_000822</name>
</gene>